<evidence type="ECO:0000313" key="7">
    <source>
        <dbReference type="EMBL" id="TPW77942.1"/>
    </source>
</evidence>
<evidence type="ECO:0000313" key="8">
    <source>
        <dbReference type="Proteomes" id="UP000316252"/>
    </source>
</evidence>
<dbReference type="GO" id="GO:0016020">
    <property type="term" value="C:membrane"/>
    <property type="evidence" value="ECO:0007669"/>
    <property type="project" value="UniProtKB-SubCell"/>
</dbReference>
<evidence type="ECO:0008006" key="9">
    <source>
        <dbReference type="Google" id="ProtNLM"/>
    </source>
</evidence>
<feature type="compositionally biased region" description="Low complexity" evidence="5">
    <location>
        <begin position="191"/>
        <end position="204"/>
    </location>
</feature>
<proteinExistence type="predicted"/>
<feature type="transmembrane region" description="Helical" evidence="6">
    <location>
        <begin position="73"/>
        <end position="94"/>
    </location>
</feature>
<evidence type="ECO:0000256" key="4">
    <source>
        <dbReference type="ARBA" id="ARBA00023136"/>
    </source>
</evidence>
<sequence length="255" mass="26642">MTSLILFTALVVATGVERLNELRVSTRNAAAAFARGGVEHGRRHFPWMVALHTALLVGAVVEAWALDRPFIPALGWPMLVIAVACQAARLWIIASLGPQWNTRVIVVPGAGRVTRGPYRWAWLPHPNYLVVVIEGIVLPLVHTAWITALAFTVLNAVLLLGFRIPVEDRALRALAASAVADADASEVSTSGAAAGAGVSSGAGSDIVESADAHGTSDAPPIAPSPSIGRKLSPGRVRGDSLRPIDGQPADEAGSE</sequence>
<comment type="subcellular location">
    <subcellularLocation>
        <location evidence="1">Membrane</location>
        <topology evidence="1">Multi-pass membrane protein</topology>
    </subcellularLocation>
</comment>
<keyword evidence="2 6" id="KW-0812">Transmembrane</keyword>
<gene>
    <name evidence="7" type="ORF">FJ657_04695</name>
</gene>
<keyword evidence="8" id="KW-1185">Reference proteome</keyword>
<accession>A0A506Y794</accession>
<dbReference type="GO" id="GO:0004671">
    <property type="term" value="F:protein C-terminal S-isoprenylcysteine carboxyl O-methyltransferase activity"/>
    <property type="evidence" value="ECO:0007669"/>
    <property type="project" value="InterPro"/>
</dbReference>
<feature type="region of interest" description="Disordered" evidence="5">
    <location>
        <begin position="191"/>
        <end position="255"/>
    </location>
</feature>
<dbReference type="OrthoDB" id="7203053at2"/>
<protein>
    <recommendedName>
        <fullName evidence="9">Isoprenylcysteine carboxyl methyltransferase family protein</fullName>
    </recommendedName>
</protein>
<feature type="transmembrane region" description="Helical" evidence="6">
    <location>
        <begin position="136"/>
        <end position="162"/>
    </location>
</feature>
<reference evidence="7 8" key="1">
    <citation type="submission" date="2019-06" db="EMBL/GenBank/DDBJ databases">
        <authorList>
            <person name="Li F."/>
        </authorList>
    </citation>
    <scope>NUCLEOTIDE SEQUENCE [LARGE SCALE GENOMIC DNA]</scope>
    <source>
        <strain evidence="7 8">10F1D-1</strain>
    </source>
</reference>
<evidence type="ECO:0000256" key="1">
    <source>
        <dbReference type="ARBA" id="ARBA00004141"/>
    </source>
</evidence>
<dbReference type="Gene3D" id="1.20.120.1630">
    <property type="match status" value="1"/>
</dbReference>
<dbReference type="AlphaFoldDB" id="A0A506Y794"/>
<organism evidence="7 8">
    <name type="scientific">Schumannella soli</name>
    <dbReference type="NCBI Taxonomy" id="2590779"/>
    <lineage>
        <taxon>Bacteria</taxon>
        <taxon>Bacillati</taxon>
        <taxon>Actinomycetota</taxon>
        <taxon>Actinomycetes</taxon>
        <taxon>Micrococcales</taxon>
        <taxon>Microbacteriaceae</taxon>
        <taxon>Schumannella</taxon>
    </lineage>
</organism>
<keyword evidence="3 6" id="KW-1133">Transmembrane helix</keyword>
<dbReference type="EMBL" id="VHQG01000001">
    <property type="protein sequence ID" value="TPW77942.1"/>
    <property type="molecule type" value="Genomic_DNA"/>
</dbReference>
<keyword evidence="4 6" id="KW-0472">Membrane</keyword>
<dbReference type="Pfam" id="PF04140">
    <property type="entry name" value="ICMT"/>
    <property type="match status" value="1"/>
</dbReference>
<evidence type="ECO:0000256" key="3">
    <source>
        <dbReference type="ARBA" id="ARBA00022989"/>
    </source>
</evidence>
<comment type="caution">
    <text evidence="7">The sequence shown here is derived from an EMBL/GenBank/DDBJ whole genome shotgun (WGS) entry which is preliminary data.</text>
</comment>
<name>A0A506Y794_9MICO</name>
<evidence type="ECO:0000256" key="2">
    <source>
        <dbReference type="ARBA" id="ARBA00022692"/>
    </source>
</evidence>
<evidence type="ECO:0000256" key="5">
    <source>
        <dbReference type="SAM" id="MobiDB-lite"/>
    </source>
</evidence>
<dbReference type="Proteomes" id="UP000316252">
    <property type="component" value="Unassembled WGS sequence"/>
</dbReference>
<dbReference type="InterPro" id="IPR007269">
    <property type="entry name" value="ICMT_MeTrfase"/>
</dbReference>
<feature type="transmembrane region" description="Helical" evidence="6">
    <location>
        <begin position="44"/>
        <end position="66"/>
    </location>
</feature>
<evidence type="ECO:0000256" key="6">
    <source>
        <dbReference type="SAM" id="Phobius"/>
    </source>
</evidence>